<protein>
    <submittedName>
        <fullName evidence="1">Uncharacterized protein</fullName>
    </submittedName>
</protein>
<dbReference type="AlphaFoldDB" id="A0A103QSS3"/>
<gene>
    <name evidence="1" type="ORF">WJ33_01035</name>
</gene>
<proteinExistence type="predicted"/>
<sequence length="93" mass="10622">MPSAWRNGRPSKPTTTVTPDLFELAGIRAAEHWLKARPTARPNQWCRSTFDNLVFDLGRIPFYADCLAAFERSFKRRIEAAARTDREAAEVRA</sequence>
<comment type="caution">
    <text evidence="1">The sequence shown here is derived from an EMBL/GenBank/DDBJ whole genome shotgun (WGS) entry which is preliminary data.</text>
</comment>
<evidence type="ECO:0000313" key="2">
    <source>
        <dbReference type="Proteomes" id="UP000064029"/>
    </source>
</evidence>
<evidence type="ECO:0000313" key="1">
    <source>
        <dbReference type="EMBL" id="KVG54883.1"/>
    </source>
</evidence>
<dbReference type="EMBL" id="LOXM01000264">
    <property type="protein sequence ID" value="KVG54883.1"/>
    <property type="molecule type" value="Genomic_DNA"/>
</dbReference>
<dbReference type="RefSeq" id="WP_059759556.1">
    <property type="nucleotide sequence ID" value="NZ_CP013414.1"/>
</dbReference>
<dbReference type="OrthoDB" id="9900377at2"/>
<dbReference type="Proteomes" id="UP000064029">
    <property type="component" value="Unassembled WGS sequence"/>
</dbReference>
<name>A0A103QSS3_9BURK</name>
<organism evidence="1 2">
    <name type="scientific">Burkholderia ubonensis</name>
    <dbReference type="NCBI Taxonomy" id="101571"/>
    <lineage>
        <taxon>Bacteria</taxon>
        <taxon>Pseudomonadati</taxon>
        <taxon>Pseudomonadota</taxon>
        <taxon>Betaproteobacteria</taxon>
        <taxon>Burkholderiales</taxon>
        <taxon>Burkholderiaceae</taxon>
        <taxon>Burkholderia</taxon>
        <taxon>Burkholderia cepacia complex</taxon>
    </lineage>
</organism>
<reference evidence="1 2" key="1">
    <citation type="submission" date="2015-11" db="EMBL/GenBank/DDBJ databases">
        <title>Expanding the genomic diversity of Burkholderia species for the development of highly accurate diagnostics.</title>
        <authorList>
            <person name="Sahl J."/>
            <person name="Keim P."/>
            <person name="Wagner D."/>
        </authorList>
    </citation>
    <scope>NUCLEOTIDE SEQUENCE [LARGE SCALE GENOMIC DNA]</scope>
    <source>
        <strain evidence="1 2">MSMB2036</strain>
    </source>
</reference>
<accession>A0A103QSS3</accession>